<keyword evidence="2" id="KW-1185">Reference proteome</keyword>
<evidence type="ECO:0000313" key="1">
    <source>
        <dbReference type="Ensembl" id="ENSCMMP00000006233.1"/>
    </source>
</evidence>
<sequence>MQNIILGPGILCQNLCSPRRPPPWFTKHHLRCFTINNASSGDKLELEEAQVSDLEFNLPISMFRLCYFTVQISLARSKETASKATSSVPAATQGGVAAPCCLHQHLPFTCSLLLHAPSSILKGNFTVDTSKLKLRVGNLEGKTWRCLF</sequence>
<dbReference type="AlphaFoldDB" id="A0A8C3BJK7"/>
<dbReference type="Proteomes" id="UP000694556">
    <property type="component" value="Chromosome 29"/>
</dbReference>
<reference evidence="1" key="3">
    <citation type="submission" date="2025-09" db="UniProtKB">
        <authorList>
            <consortium name="Ensembl"/>
        </authorList>
    </citation>
    <scope>IDENTIFICATION</scope>
</reference>
<dbReference type="Ensembl" id="ENSCMMT00000006942.1">
    <property type="protein sequence ID" value="ENSCMMP00000006233.1"/>
    <property type="gene ID" value="ENSCMMG00000003993.1"/>
</dbReference>
<protein>
    <submittedName>
        <fullName evidence="1">Uncharacterized protein</fullName>
    </submittedName>
</protein>
<reference evidence="1" key="2">
    <citation type="submission" date="2025-08" db="UniProtKB">
        <authorList>
            <consortium name="Ensembl"/>
        </authorList>
    </citation>
    <scope>IDENTIFICATION</scope>
</reference>
<organism evidence="1 2">
    <name type="scientific">Cairina moschata</name>
    <name type="common">Muscovy duck</name>
    <dbReference type="NCBI Taxonomy" id="8855"/>
    <lineage>
        <taxon>Eukaryota</taxon>
        <taxon>Metazoa</taxon>
        <taxon>Chordata</taxon>
        <taxon>Craniata</taxon>
        <taxon>Vertebrata</taxon>
        <taxon>Euteleostomi</taxon>
        <taxon>Archelosauria</taxon>
        <taxon>Archosauria</taxon>
        <taxon>Dinosauria</taxon>
        <taxon>Saurischia</taxon>
        <taxon>Theropoda</taxon>
        <taxon>Coelurosauria</taxon>
        <taxon>Aves</taxon>
        <taxon>Neognathae</taxon>
        <taxon>Galloanserae</taxon>
        <taxon>Anseriformes</taxon>
        <taxon>Anatidae</taxon>
        <taxon>Anatinae</taxon>
        <taxon>Cairina</taxon>
    </lineage>
</organism>
<evidence type="ECO:0000313" key="2">
    <source>
        <dbReference type="Proteomes" id="UP000694556"/>
    </source>
</evidence>
<proteinExistence type="predicted"/>
<reference evidence="1" key="1">
    <citation type="submission" date="2018-09" db="EMBL/GenBank/DDBJ databases">
        <title>Common duck and Muscovy duck high density SNP chip.</title>
        <authorList>
            <person name="Vignal A."/>
            <person name="Thebault N."/>
            <person name="Warren W.C."/>
        </authorList>
    </citation>
    <scope>NUCLEOTIDE SEQUENCE [LARGE SCALE GENOMIC DNA]</scope>
</reference>
<name>A0A8C3BJK7_CAIMO</name>
<accession>A0A8C3BJK7</accession>